<dbReference type="AlphaFoldDB" id="A0A2N4UMM6"/>
<gene>
    <name evidence="6" type="ORF">CIK00_19370</name>
</gene>
<sequence>MDVVYKALTRPAMFLGVPLIPLLLVSAPIVIISFWFNRFGLGLWALLALFPAYIVMAMISHNDDHYLSLYILRLKYRPKNNVNGVVVYYPHSFSVKS</sequence>
<dbReference type="InterPro" id="IPR007792">
    <property type="entry name" value="T4SS_VirB3/TrbD/AvhB"/>
</dbReference>
<evidence type="ECO:0000256" key="2">
    <source>
        <dbReference type="ARBA" id="ARBA00022692"/>
    </source>
</evidence>
<evidence type="ECO:0000256" key="5">
    <source>
        <dbReference type="SAM" id="Phobius"/>
    </source>
</evidence>
<feature type="transmembrane region" description="Helical" evidence="5">
    <location>
        <begin position="41"/>
        <end position="59"/>
    </location>
</feature>
<reference evidence="6 7" key="1">
    <citation type="journal article" date="2018" name="Syst. Appl. Microbiol.">
        <title>Photobacterium carnosum sp. nov., isolated from spoiled modified atmosphere packaged poultry meat.</title>
        <authorList>
            <person name="Hilgarth M."/>
            <person name="Fuertes S."/>
            <person name="Ehrmann M."/>
            <person name="Vogel R.F."/>
        </authorList>
    </citation>
    <scope>NUCLEOTIDE SEQUENCE [LARGE SCALE GENOMIC DNA]</scope>
    <source>
        <strain evidence="6 7">TMW 2.2021</strain>
    </source>
</reference>
<name>A0A2N4UMM6_9GAMM</name>
<keyword evidence="4 5" id="KW-0472">Membrane</keyword>
<dbReference type="Proteomes" id="UP000234420">
    <property type="component" value="Unassembled WGS sequence"/>
</dbReference>
<evidence type="ECO:0000256" key="3">
    <source>
        <dbReference type="ARBA" id="ARBA00022989"/>
    </source>
</evidence>
<feature type="transmembrane region" description="Helical" evidence="5">
    <location>
        <begin position="12"/>
        <end position="35"/>
    </location>
</feature>
<comment type="subcellular location">
    <subcellularLocation>
        <location evidence="1">Membrane</location>
    </subcellularLocation>
</comment>
<comment type="caution">
    <text evidence="6">The sequence shown here is derived from an EMBL/GenBank/DDBJ whole genome shotgun (WGS) entry which is preliminary data.</text>
</comment>
<dbReference type="EMBL" id="NPIB01000034">
    <property type="protein sequence ID" value="PLC56268.1"/>
    <property type="molecule type" value="Genomic_DNA"/>
</dbReference>
<evidence type="ECO:0000313" key="7">
    <source>
        <dbReference type="Proteomes" id="UP000234420"/>
    </source>
</evidence>
<evidence type="ECO:0000256" key="4">
    <source>
        <dbReference type="ARBA" id="ARBA00023136"/>
    </source>
</evidence>
<proteinExistence type="predicted"/>
<organism evidence="6 7">
    <name type="scientific">Photobacterium carnosum</name>
    <dbReference type="NCBI Taxonomy" id="2023717"/>
    <lineage>
        <taxon>Bacteria</taxon>
        <taxon>Pseudomonadati</taxon>
        <taxon>Pseudomonadota</taxon>
        <taxon>Gammaproteobacteria</taxon>
        <taxon>Vibrionales</taxon>
        <taxon>Vibrionaceae</taxon>
        <taxon>Photobacterium</taxon>
    </lineage>
</organism>
<keyword evidence="2 5" id="KW-0812">Transmembrane</keyword>
<accession>A0A2N4UMM6</accession>
<keyword evidence="3 5" id="KW-1133">Transmembrane helix</keyword>
<evidence type="ECO:0000313" key="6">
    <source>
        <dbReference type="EMBL" id="PLC56268.1"/>
    </source>
</evidence>
<dbReference type="Pfam" id="PF05101">
    <property type="entry name" value="VirB3"/>
    <property type="match status" value="1"/>
</dbReference>
<dbReference type="OrthoDB" id="6624477at2"/>
<evidence type="ECO:0008006" key="8">
    <source>
        <dbReference type="Google" id="ProtNLM"/>
    </source>
</evidence>
<dbReference type="GO" id="GO:0016020">
    <property type="term" value="C:membrane"/>
    <property type="evidence" value="ECO:0007669"/>
    <property type="project" value="UniProtKB-SubCell"/>
</dbReference>
<protein>
    <recommendedName>
        <fullName evidence="8">Type IV secretion system protein VirB3</fullName>
    </recommendedName>
</protein>
<keyword evidence="7" id="KW-1185">Reference proteome</keyword>
<dbReference type="RefSeq" id="WP_065208442.1">
    <property type="nucleotide sequence ID" value="NZ_BPPU01000006.1"/>
</dbReference>
<evidence type="ECO:0000256" key="1">
    <source>
        <dbReference type="ARBA" id="ARBA00004370"/>
    </source>
</evidence>